<proteinExistence type="predicted"/>
<dbReference type="Proteomes" id="UP001597058">
    <property type="component" value="Unassembled WGS sequence"/>
</dbReference>
<organism evidence="1 2">
    <name type="scientific">Streptomyces kaempferi</name>
    <dbReference type="NCBI Taxonomy" id="333725"/>
    <lineage>
        <taxon>Bacteria</taxon>
        <taxon>Bacillati</taxon>
        <taxon>Actinomycetota</taxon>
        <taxon>Actinomycetes</taxon>
        <taxon>Kitasatosporales</taxon>
        <taxon>Streptomycetaceae</taxon>
        <taxon>Streptomyces</taxon>
    </lineage>
</organism>
<name>A0ABW3XT98_9ACTN</name>
<evidence type="ECO:0000313" key="2">
    <source>
        <dbReference type="Proteomes" id="UP001597058"/>
    </source>
</evidence>
<reference evidence="2" key="1">
    <citation type="journal article" date="2019" name="Int. J. Syst. Evol. Microbiol.">
        <title>The Global Catalogue of Microorganisms (GCM) 10K type strain sequencing project: providing services to taxonomists for standard genome sequencing and annotation.</title>
        <authorList>
            <consortium name="The Broad Institute Genomics Platform"/>
            <consortium name="The Broad Institute Genome Sequencing Center for Infectious Disease"/>
            <person name="Wu L."/>
            <person name="Ma J."/>
        </authorList>
    </citation>
    <scope>NUCLEOTIDE SEQUENCE [LARGE SCALE GENOMIC DNA]</scope>
    <source>
        <strain evidence="2">CGMCC 4.7020</strain>
    </source>
</reference>
<sequence>MSARTDILNALERAGYKHREAVSLLEAADKEPQTPTGLGDPEFQTTLEGGHALVVEYGDCEFYGTCQCGKKLGMVTPDKFRDDVFGGQWEHHVMTEVAA</sequence>
<evidence type="ECO:0000313" key="1">
    <source>
        <dbReference type="EMBL" id="MFD1312395.1"/>
    </source>
</evidence>
<comment type="caution">
    <text evidence="1">The sequence shown here is derived from an EMBL/GenBank/DDBJ whole genome shotgun (WGS) entry which is preliminary data.</text>
</comment>
<accession>A0ABW3XT98</accession>
<protein>
    <submittedName>
        <fullName evidence="1">Uncharacterized protein</fullName>
    </submittedName>
</protein>
<keyword evidence="2" id="KW-1185">Reference proteome</keyword>
<dbReference type="RefSeq" id="WP_381240533.1">
    <property type="nucleotide sequence ID" value="NZ_JBHSKH010000081.1"/>
</dbReference>
<gene>
    <name evidence="1" type="ORF">ACFQ5X_42260</name>
</gene>
<dbReference type="EMBL" id="JBHTMM010000117">
    <property type="protein sequence ID" value="MFD1312395.1"/>
    <property type="molecule type" value="Genomic_DNA"/>
</dbReference>